<proteinExistence type="predicted"/>
<keyword evidence="2" id="KW-1185">Reference proteome</keyword>
<comment type="caution">
    <text evidence="1">The sequence shown here is derived from an EMBL/GenBank/DDBJ whole genome shotgun (WGS) entry which is preliminary data.</text>
</comment>
<organism evidence="1 2">
    <name type="scientific">Diphasiastrum complanatum</name>
    <name type="common">Issler's clubmoss</name>
    <name type="synonym">Lycopodium complanatum</name>
    <dbReference type="NCBI Taxonomy" id="34168"/>
    <lineage>
        <taxon>Eukaryota</taxon>
        <taxon>Viridiplantae</taxon>
        <taxon>Streptophyta</taxon>
        <taxon>Embryophyta</taxon>
        <taxon>Tracheophyta</taxon>
        <taxon>Lycopodiopsida</taxon>
        <taxon>Lycopodiales</taxon>
        <taxon>Lycopodiaceae</taxon>
        <taxon>Lycopodioideae</taxon>
        <taxon>Diphasiastrum</taxon>
    </lineage>
</organism>
<dbReference type="EMBL" id="CM055108">
    <property type="protein sequence ID" value="KAJ7524601.1"/>
    <property type="molecule type" value="Genomic_DNA"/>
</dbReference>
<evidence type="ECO:0000313" key="1">
    <source>
        <dbReference type="EMBL" id="KAJ7524601.1"/>
    </source>
</evidence>
<sequence>MTMSSDSNSLDDALPSLTRWSFEDFEKAYDTKFGRNFLTKVSVSFHSLQSDPSNCGQIMNAPNSILKKDLESVTRDDRKDLQGGSAIYEKFLPQANGTIDDQIPQSTNALLAQRLTKSLPDFSLLEMRELAESITRDIVKGTSDVRWDSIKGLENAKRLLKEAVVMPIKYPKYFTGLLSPWKGILLFGPPGTGKTMLAKAVATECNTTFFNISASSIVSKWRGDSEKLVRVLFELARHYAPSTIFLDEIDAIISQRGEANSEHEASRRLKTELLVQMDGLTQTDDLVFLLAATNLPWELDAAMLRRLEKRILVPLPEPEARHAMFEELLSRNGRIDLPFDEMVKATEGYSGSDLRIVCKEAAMRPLRRLMAELEGRDVSSQNEELPAMGPITEDDINVALKITRPSAHLQSWRYDKFNNDFGSQAF</sequence>
<evidence type="ECO:0000313" key="2">
    <source>
        <dbReference type="Proteomes" id="UP001162992"/>
    </source>
</evidence>
<reference evidence="2" key="1">
    <citation type="journal article" date="2024" name="Proc. Natl. Acad. Sci. U.S.A.">
        <title>Extraordinary preservation of gene collinearity over three hundred million years revealed in homosporous lycophytes.</title>
        <authorList>
            <person name="Li C."/>
            <person name="Wickell D."/>
            <person name="Kuo L.Y."/>
            <person name="Chen X."/>
            <person name="Nie B."/>
            <person name="Liao X."/>
            <person name="Peng D."/>
            <person name="Ji J."/>
            <person name="Jenkins J."/>
            <person name="Williams M."/>
            <person name="Shu S."/>
            <person name="Plott C."/>
            <person name="Barry K."/>
            <person name="Rajasekar S."/>
            <person name="Grimwood J."/>
            <person name="Han X."/>
            <person name="Sun S."/>
            <person name="Hou Z."/>
            <person name="He W."/>
            <person name="Dai G."/>
            <person name="Sun C."/>
            <person name="Schmutz J."/>
            <person name="Leebens-Mack J.H."/>
            <person name="Li F.W."/>
            <person name="Wang L."/>
        </authorList>
    </citation>
    <scope>NUCLEOTIDE SEQUENCE [LARGE SCALE GENOMIC DNA]</scope>
    <source>
        <strain evidence="2">cv. PW_Plant_1</strain>
    </source>
</reference>
<gene>
    <name evidence="1" type="ORF">O6H91_17G013600</name>
</gene>
<name>A0ACC2B497_DIPCM</name>
<dbReference type="Proteomes" id="UP001162992">
    <property type="component" value="Chromosome 17"/>
</dbReference>
<accession>A0ACC2B497</accession>
<protein>
    <submittedName>
        <fullName evidence="1">Uncharacterized protein</fullName>
    </submittedName>
</protein>